<feature type="region of interest" description="Disordered" evidence="1">
    <location>
        <begin position="242"/>
        <end position="280"/>
    </location>
</feature>
<feature type="region of interest" description="Disordered" evidence="1">
    <location>
        <begin position="1"/>
        <end position="44"/>
    </location>
</feature>
<organism evidence="3 4">
    <name type="scientific">Linnemannia hyalina</name>
    <dbReference type="NCBI Taxonomy" id="64524"/>
    <lineage>
        <taxon>Eukaryota</taxon>
        <taxon>Fungi</taxon>
        <taxon>Fungi incertae sedis</taxon>
        <taxon>Mucoromycota</taxon>
        <taxon>Mortierellomycotina</taxon>
        <taxon>Mortierellomycetes</taxon>
        <taxon>Mortierellales</taxon>
        <taxon>Mortierellaceae</taxon>
        <taxon>Linnemannia</taxon>
    </lineage>
</organism>
<accession>A0A9P7Y6L9</accession>
<sequence length="532" mass="58636">MDTRGLPSSSPSSSQAPYQRVPSLSSAPIMDHNQSNINNLPPAGELAYTNSNNGMTGGYVYPSDHQLQFNPAASNNAPPNSYHNPFYPDPQHQQQHQDDNDHNNQLSSSSPLRLDNDNNINNNSNYPNNQDDDAESIAPIYLSTITPPGKILLLQTLTTLSTIVFTVIPVVIKAGPDATWGNWYTWRDAVRLIEPFVSGLFHSWFFYSSDLMRRWNRGPIGYDDGRNNYRTSTLARSSSWGDVALDNKQGGGGGRSGGNISLDDQNQHQNQQQQGQRHYSPVLSRKSSSWKHTPTFRAFLANVFTFFLIVYVTGAAIHTAAAFFKNIIVLFLEQYSQGIGLSTHPPTTGSGQLSLALATQLKEGYLLIQDTWEHNVSHYMYALGALGMSWCEMVAYSGQVLPVGVNLARVGQISTNGSQLGVRSRKSSKKLVVLWILAGVLYGGIVAGVACQYPKGLYVGLIYVAALFMILVIYILSRPTRGLFTLGRHYILQTYLIGMVVAAVAIVIYLATHHFEFLTSNDKSHLASTTRP</sequence>
<feature type="transmembrane region" description="Helical" evidence="2">
    <location>
        <begin position="431"/>
        <end position="450"/>
    </location>
</feature>
<keyword evidence="4" id="KW-1185">Reference proteome</keyword>
<dbReference type="AlphaFoldDB" id="A0A9P7Y6L9"/>
<feature type="transmembrane region" description="Helical" evidence="2">
    <location>
        <begin position="299"/>
        <end position="324"/>
    </location>
</feature>
<keyword evidence="2" id="KW-1133">Transmembrane helix</keyword>
<keyword evidence="2" id="KW-0812">Transmembrane</keyword>
<protein>
    <submittedName>
        <fullName evidence="3">Uncharacterized protein</fullName>
    </submittedName>
</protein>
<keyword evidence="2" id="KW-0472">Membrane</keyword>
<feature type="compositionally biased region" description="Low complexity" evidence="1">
    <location>
        <begin position="267"/>
        <end position="276"/>
    </location>
</feature>
<evidence type="ECO:0000313" key="4">
    <source>
        <dbReference type="Proteomes" id="UP000707451"/>
    </source>
</evidence>
<dbReference type="Proteomes" id="UP000707451">
    <property type="component" value="Unassembled WGS sequence"/>
</dbReference>
<dbReference type="OrthoDB" id="2377933at2759"/>
<proteinExistence type="predicted"/>
<feature type="region of interest" description="Disordered" evidence="1">
    <location>
        <begin position="59"/>
        <end position="132"/>
    </location>
</feature>
<evidence type="ECO:0000256" key="2">
    <source>
        <dbReference type="SAM" id="Phobius"/>
    </source>
</evidence>
<feature type="compositionally biased region" description="Polar residues" evidence="1">
    <location>
        <begin position="22"/>
        <end position="39"/>
    </location>
</feature>
<feature type="transmembrane region" description="Helical" evidence="2">
    <location>
        <begin position="456"/>
        <end position="477"/>
    </location>
</feature>
<evidence type="ECO:0000256" key="1">
    <source>
        <dbReference type="SAM" id="MobiDB-lite"/>
    </source>
</evidence>
<comment type="caution">
    <text evidence="3">The sequence shown here is derived from an EMBL/GenBank/DDBJ whole genome shotgun (WGS) entry which is preliminary data.</text>
</comment>
<reference evidence="3" key="1">
    <citation type="submission" date="2021-06" db="EMBL/GenBank/DDBJ databases">
        <title>Genome Sequence of Mortierella hyaline Strain SCG-10, a Cold-Adapted, Nitrate-Reducing Fungus Isolated from Soil in Minnesota, USA.</title>
        <authorList>
            <person name="Aldossari N."/>
        </authorList>
    </citation>
    <scope>NUCLEOTIDE SEQUENCE</scope>
    <source>
        <strain evidence="3">SCG-10</strain>
    </source>
</reference>
<dbReference type="EMBL" id="JAHRHY010000001">
    <property type="protein sequence ID" value="KAG9073207.1"/>
    <property type="molecule type" value="Genomic_DNA"/>
</dbReference>
<feature type="transmembrane region" description="Helical" evidence="2">
    <location>
        <begin position="489"/>
        <end position="511"/>
    </location>
</feature>
<gene>
    <name evidence="3" type="ORF">KI688_000997</name>
</gene>
<feature type="compositionally biased region" description="Low complexity" evidence="1">
    <location>
        <begin position="70"/>
        <end position="81"/>
    </location>
</feature>
<name>A0A9P7Y6L9_9FUNG</name>
<feature type="compositionally biased region" description="Low complexity" evidence="1">
    <location>
        <begin position="117"/>
        <end position="129"/>
    </location>
</feature>
<evidence type="ECO:0000313" key="3">
    <source>
        <dbReference type="EMBL" id="KAG9073207.1"/>
    </source>
</evidence>